<dbReference type="Proteomes" id="UP001268819">
    <property type="component" value="Unassembled WGS sequence"/>
</dbReference>
<protein>
    <recommendedName>
        <fullName evidence="5">Secreted protein</fullName>
    </recommendedName>
</protein>
<dbReference type="EMBL" id="JAVDSG010000001">
    <property type="protein sequence ID" value="MDR6597491.1"/>
    <property type="molecule type" value="Genomic_DNA"/>
</dbReference>
<comment type="caution">
    <text evidence="3">The sequence shown here is derived from an EMBL/GenBank/DDBJ whole genome shotgun (WGS) entry which is preliminary data.</text>
</comment>
<dbReference type="PROSITE" id="PS51257">
    <property type="entry name" value="PROKAR_LIPOPROTEIN"/>
    <property type="match status" value="1"/>
</dbReference>
<evidence type="ECO:0000256" key="2">
    <source>
        <dbReference type="SAM" id="SignalP"/>
    </source>
</evidence>
<evidence type="ECO:0000313" key="3">
    <source>
        <dbReference type="EMBL" id="MDR6597491.1"/>
    </source>
</evidence>
<reference evidence="3 4" key="1">
    <citation type="submission" date="2023-07" db="EMBL/GenBank/DDBJ databases">
        <title>Sequencing the genomes of 1000 actinobacteria strains.</title>
        <authorList>
            <person name="Klenk H.-P."/>
        </authorList>
    </citation>
    <scope>NUCLEOTIDE SEQUENCE [LARGE SCALE GENOMIC DNA]</scope>
    <source>
        <strain evidence="3 4">DSM 43749</strain>
    </source>
</reference>
<feature type="chain" id="PRO_5045134948" description="Secreted protein" evidence="2">
    <location>
        <begin position="21"/>
        <end position="196"/>
    </location>
</feature>
<accession>A0ABU1Q3N4</accession>
<dbReference type="RefSeq" id="WP_310310784.1">
    <property type="nucleotide sequence ID" value="NZ_BAAAXB010000001.1"/>
</dbReference>
<feature type="signal peptide" evidence="2">
    <location>
        <begin position="1"/>
        <end position="20"/>
    </location>
</feature>
<name>A0ABU1Q3N4_9PSEU</name>
<evidence type="ECO:0000313" key="4">
    <source>
        <dbReference type="Proteomes" id="UP001268819"/>
    </source>
</evidence>
<evidence type="ECO:0000256" key="1">
    <source>
        <dbReference type="SAM" id="MobiDB-lite"/>
    </source>
</evidence>
<gene>
    <name evidence="3" type="ORF">J2S66_005875</name>
</gene>
<keyword evidence="4" id="KW-1185">Reference proteome</keyword>
<proteinExistence type="predicted"/>
<organism evidence="3 4">
    <name type="scientific">Saccharothrix longispora</name>
    <dbReference type="NCBI Taxonomy" id="33920"/>
    <lineage>
        <taxon>Bacteria</taxon>
        <taxon>Bacillati</taxon>
        <taxon>Actinomycetota</taxon>
        <taxon>Actinomycetes</taxon>
        <taxon>Pseudonocardiales</taxon>
        <taxon>Pseudonocardiaceae</taxon>
        <taxon>Saccharothrix</taxon>
    </lineage>
</organism>
<evidence type="ECO:0008006" key="5">
    <source>
        <dbReference type="Google" id="ProtNLM"/>
    </source>
</evidence>
<feature type="region of interest" description="Disordered" evidence="1">
    <location>
        <begin position="23"/>
        <end position="42"/>
    </location>
</feature>
<keyword evidence="2" id="KW-0732">Signal</keyword>
<sequence>MTLRRTTTLAALLVTAIACAPGTSTSASTSGTDATPAATTSGSATGIATGVTAASTVTETVVAGTPTVLDHEGLGPIRLGDTFAEVEATGLIGGRSSPATHPCAYHDFALPLRGSVVFDRSRTAVSIIVTRGPGTPEGLRNGDEPARVPELYPSAVANEYGHKVALDTGNEYSAYSIDGTVITSLSLSRIGQTCHE</sequence>